<sequence>MRKMGEIRCFLLDMDGTINLGQVLLPGAKEFMDYIIESGREYLFLTNNSSKDGSHYVKKMTNLGIPCDADHVLTSGDATVIYLNQQKEHARVYLMGTPELEATFRKAGITLTDQNPDFVVLGFDMTLTYEKLRKGCDFVRDGVTYIATHPDFNCPVENGFIPDTGSMIELIKASTGKVPKVIGKPNAEIIACAFKRREKFKQKDFAMVGDRVYTDIRTGVNAGITSILVLSGESTVDDLKSNGIEATFVVDGVGDIYKALVEYDKTHV</sequence>
<accession>A0ABV3X658</accession>
<organism evidence="2 3">
    <name type="scientific">Selenomonas sputigena</name>
    <dbReference type="NCBI Taxonomy" id="69823"/>
    <lineage>
        <taxon>Bacteria</taxon>
        <taxon>Bacillati</taxon>
        <taxon>Bacillota</taxon>
        <taxon>Negativicutes</taxon>
        <taxon>Selenomonadales</taxon>
        <taxon>Selenomonadaceae</taxon>
        <taxon>Selenomonas</taxon>
    </lineage>
</organism>
<dbReference type="SUPFAM" id="SSF56784">
    <property type="entry name" value="HAD-like"/>
    <property type="match status" value="1"/>
</dbReference>
<comment type="caution">
    <text evidence="2">The sequence shown here is derived from an EMBL/GenBank/DDBJ whole genome shotgun (WGS) entry which is preliminary data.</text>
</comment>
<gene>
    <name evidence="2" type="ORF">QCO44_07755</name>
</gene>
<dbReference type="EC" id="3.1.3.-" evidence="1"/>
<evidence type="ECO:0000313" key="3">
    <source>
        <dbReference type="Proteomes" id="UP001559623"/>
    </source>
</evidence>
<comment type="similarity">
    <text evidence="1">Belongs to the HAD-like hydrolase superfamily. NagD family.</text>
</comment>
<comment type="cofactor">
    <cofactor evidence="1">
        <name>Mg(2+)</name>
        <dbReference type="ChEBI" id="CHEBI:18420"/>
    </cofactor>
</comment>
<proteinExistence type="inferred from homology"/>
<dbReference type="GO" id="GO:0016787">
    <property type="term" value="F:hydrolase activity"/>
    <property type="evidence" value="ECO:0007669"/>
    <property type="project" value="UniProtKB-KW"/>
</dbReference>
<dbReference type="InterPro" id="IPR006357">
    <property type="entry name" value="HAD-SF_hydro_IIA"/>
</dbReference>
<dbReference type="RefSeq" id="WP_368847255.1">
    <property type="nucleotide sequence ID" value="NZ_CP194411.1"/>
</dbReference>
<dbReference type="InterPro" id="IPR036412">
    <property type="entry name" value="HAD-like_sf"/>
</dbReference>
<dbReference type="Pfam" id="PF13242">
    <property type="entry name" value="Hydrolase_like"/>
    <property type="match status" value="1"/>
</dbReference>
<dbReference type="Gene3D" id="3.40.50.1000">
    <property type="entry name" value="HAD superfamily/HAD-like"/>
    <property type="match status" value="2"/>
</dbReference>
<evidence type="ECO:0000313" key="2">
    <source>
        <dbReference type="EMBL" id="MEX5285529.1"/>
    </source>
</evidence>
<comment type="function">
    <text evidence="1">Catalyzes the dephosphorylation of 2-6 carbon acid sugars in vitro.</text>
</comment>
<dbReference type="Proteomes" id="UP001559623">
    <property type="component" value="Unassembled WGS sequence"/>
</dbReference>
<dbReference type="InterPro" id="IPR023214">
    <property type="entry name" value="HAD_sf"/>
</dbReference>
<keyword evidence="1" id="KW-0479">Metal-binding</keyword>
<protein>
    <recommendedName>
        <fullName evidence="1">Acid sugar phosphatase</fullName>
        <ecNumber evidence="1">3.1.3.-</ecNumber>
    </recommendedName>
</protein>
<reference evidence="2 3" key="1">
    <citation type="submission" date="2023-04" db="EMBL/GenBank/DDBJ databases">
        <title>Genome Sequence of Selenomonas sputigena ATCC 33150.</title>
        <authorList>
            <person name="Miller D.P."/>
            <person name="Anvari S."/>
            <person name="Polson S.W."/>
            <person name="Macdonald M."/>
            <person name="Mcdowell J.V."/>
        </authorList>
    </citation>
    <scope>NUCLEOTIDE SEQUENCE [LARGE SCALE GENOMIC DNA]</scope>
    <source>
        <strain evidence="2 3">ATCC 33150</strain>
    </source>
</reference>
<dbReference type="EMBL" id="JARVLH010000004">
    <property type="protein sequence ID" value="MEX5285529.1"/>
    <property type="molecule type" value="Genomic_DNA"/>
</dbReference>
<dbReference type="Pfam" id="PF13344">
    <property type="entry name" value="Hydrolase_6"/>
    <property type="match status" value="1"/>
</dbReference>
<dbReference type="PANTHER" id="PTHR19288">
    <property type="entry name" value="4-NITROPHENYLPHOSPHATASE-RELATED"/>
    <property type="match status" value="1"/>
</dbReference>
<name>A0ABV3X658_9FIRM</name>
<evidence type="ECO:0000256" key="1">
    <source>
        <dbReference type="PIRNR" id="PIRNR000915"/>
    </source>
</evidence>
<keyword evidence="1" id="KW-0460">Magnesium</keyword>
<keyword evidence="2" id="KW-0378">Hydrolase</keyword>
<keyword evidence="3" id="KW-1185">Reference proteome</keyword>
<dbReference type="PIRSF" id="PIRSF000915">
    <property type="entry name" value="PGP-type_phosphatase"/>
    <property type="match status" value="1"/>
</dbReference>
<dbReference type="PANTHER" id="PTHR19288:SF46">
    <property type="entry name" value="HALOACID DEHALOGENASE-LIKE HYDROLASE DOMAIN-CONTAINING PROTEIN 2"/>
    <property type="match status" value="1"/>
</dbReference>
<dbReference type="NCBIfam" id="TIGR01460">
    <property type="entry name" value="HAD-SF-IIA"/>
    <property type="match status" value="1"/>
</dbReference>